<dbReference type="EMBL" id="MT939486">
    <property type="protein sequence ID" value="QOI71289.1"/>
    <property type="molecule type" value="Genomic_DNA"/>
</dbReference>
<sequence>MDLFTDEELEAFYSGKKSGYAEEEYVNPHLEFVNGLGGAAAIAEDKLHQQFKRGYSWGQAQKNEEDSK</sequence>
<evidence type="ECO:0000313" key="1">
    <source>
        <dbReference type="EMBL" id="QOI71289.1"/>
    </source>
</evidence>
<accession>A0A7L8ZMP6</accession>
<name>A0A7L8ZMP6_9CAUD</name>
<reference evidence="1 2" key="1">
    <citation type="submission" date="2020-08" db="EMBL/GenBank/DDBJ databases">
        <title>Complete genome sequence of Erwinia phage pEa_SNUABM_12.</title>
        <authorList>
            <person name="Kim S.G."/>
            <person name="Lee S.B."/>
            <person name="Park S.C."/>
        </authorList>
    </citation>
    <scope>NUCLEOTIDE SEQUENCE [LARGE SCALE GENOMIC DNA]</scope>
</reference>
<proteinExistence type="predicted"/>
<protein>
    <submittedName>
        <fullName evidence="1">Uncharacterized protein</fullName>
    </submittedName>
</protein>
<organism evidence="1 2">
    <name type="scientific">Erwinia phage pEa_SNUABM_12</name>
    <dbReference type="NCBI Taxonomy" id="2768773"/>
    <lineage>
        <taxon>Viruses</taxon>
        <taxon>Duplodnaviria</taxon>
        <taxon>Heunggongvirae</taxon>
        <taxon>Uroviricota</taxon>
        <taxon>Caudoviricetes</taxon>
        <taxon>Eneladusvirus</taxon>
        <taxon>Eneladusvirus BF</taxon>
    </lineage>
</organism>
<gene>
    <name evidence="1" type="ORF">pEaSNUABM12_00351</name>
</gene>
<dbReference type="Proteomes" id="UP000594095">
    <property type="component" value="Genome"/>
</dbReference>
<evidence type="ECO:0000313" key="2">
    <source>
        <dbReference type="Proteomes" id="UP000594095"/>
    </source>
</evidence>